<evidence type="ECO:0000256" key="1">
    <source>
        <dbReference type="ARBA" id="ARBA00004236"/>
    </source>
</evidence>
<dbReference type="OrthoDB" id="9812372at2"/>
<keyword evidence="4" id="KW-0143">Chaperone</keyword>
<protein>
    <recommendedName>
        <fullName evidence="8">PpiC domain-containing protein</fullName>
    </recommendedName>
</protein>
<keyword evidence="7" id="KW-1185">Reference proteome</keyword>
<dbReference type="KEGG" id="pary:A4V02_10760"/>
<evidence type="ECO:0000256" key="3">
    <source>
        <dbReference type="ARBA" id="ARBA00023136"/>
    </source>
</evidence>
<organism evidence="6 7">
    <name type="scientific">Muribaculum intestinale</name>
    <dbReference type="NCBI Taxonomy" id="1796646"/>
    <lineage>
        <taxon>Bacteria</taxon>
        <taxon>Pseudomonadati</taxon>
        <taxon>Bacteroidota</taxon>
        <taxon>Bacteroidia</taxon>
        <taxon>Bacteroidales</taxon>
        <taxon>Muribaculaceae</taxon>
        <taxon>Muribaculum</taxon>
    </lineage>
</organism>
<dbReference type="RefSeq" id="WP_068961426.1">
    <property type="nucleotide sequence ID" value="NZ_CAJTAP010000001.1"/>
</dbReference>
<reference evidence="7" key="1">
    <citation type="submission" date="2016-04" db="EMBL/GenBank/DDBJ databases">
        <title>Complete Genome Sequences of Twelve Strains of a Stable Defined Moderately Diverse Mouse Microbiota 2 (sDMDMm2).</title>
        <authorList>
            <person name="Uchimura Y."/>
            <person name="Wyss M."/>
            <person name="Brugiroux S."/>
            <person name="Limenitakis J.P."/>
            <person name="Stecher B."/>
            <person name="McCoy K.D."/>
            <person name="Macpherson A.J."/>
        </authorList>
    </citation>
    <scope>NUCLEOTIDE SEQUENCE [LARGE SCALE GENOMIC DNA]</scope>
    <source>
        <strain evidence="7">YL27</strain>
    </source>
</reference>
<dbReference type="Proteomes" id="UP000186351">
    <property type="component" value="Chromosome"/>
</dbReference>
<evidence type="ECO:0000256" key="5">
    <source>
        <dbReference type="SAM" id="Phobius"/>
    </source>
</evidence>
<dbReference type="InterPro" id="IPR027304">
    <property type="entry name" value="Trigger_fact/SurA_dom_sf"/>
</dbReference>
<sequence length="692" mass="75259">MATLEKIRKRSTLLLVVVGVALLAFIIGDFFTSGRTLFGTGTTIAKVGDRKIDVQDFQRRNEEASQQMQQQQPNSKIDPAVMQAQVLQSMIQESLLDEEMNRLGITVTDAELSKAMTGANAHPYMMQFARQMGAESPDQVYDYAFNPTKYNLPAETAQQLQQMWLAQENQMNQMLKIQKLQTLLTGALVANDLDAKEYYAGNASTSHIAYASKNFSTMPDEEYPVSDSELRDAYNKEKEAYRVDDETRRANFIVVNVAPSAADKAEGQALVDSVIVNLRNTPAIDAVAGDTNFGVNRTSSTAAAVSSPVLRAFLADSAVGAVAQISYIDDEFTIAKLIGKKNAVDSVNLDIIQFQGNAAARDSLLAALNSGKTAADVADTPGVLDSRSNLWQTLASAPDNDVKTRILEAGNGYFIADSAANMASIIRVNSKKAPVTIYDYATVNYKVYPSDATVDKLNDDLQAFVSGISNADSLTMSKAIAAGYTLQPATVTANSYMIGNVPYTRNVVKWVMDAKAGQVSPVLQDSQNDNLIVVALNDIVKPGYMPMNDEAISAALTRKVRNDKKAAAIIEQVKGKASDINGYARLLGSQVDSTEVTFGQMYIPGIGVMESALLGQVPVAPKGKVSEPVQGNNAVFVYTVYEVDNQGRPYNYQENAARFNQQFGSQAVMQNLIGIMMEKEKVENNTLKFYTE</sequence>
<keyword evidence="3 5" id="KW-0472">Membrane</keyword>
<dbReference type="GeneID" id="65537351"/>
<evidence type="ECO:0000256" key="2">
    <source>
        <dbReference type="ARBA" id="ARBA00022475"/>
    </source>
</evidence>
<evidence type="ECO:0008006" key="8">
    <source>
        <dbReference type="Google" id="ProtNLM"/>
    </source>
</evidence>
<keyword evidence="5" id="KW-1133">Transmembrane helix</keyword>
<dbReference type="GO" id="GO:0005886">
    <property type="term" value="C:plasma membrane"/>
    <property type="evidence" value="ECO:0007669"/>
    <property type="project" value="UniProtKB-SubCell"/>
</dbReference>
<dbReference type="STRING" id="1796646.A4V02_10760"/>
<evidence type="ECO:0000313" key="7">
    <source>
        <dbReference type="Proteomes" id="UP000186351"/>
    </source>
</evidence>
<dbReference type="Gene3D" id="1.10.4030.10">
    <property type="entry name" value="Porin chaperone SurA, peptide-binding domain"/>
    <property type="match status" value="1"/>
</dbReference>
<dbReference type="AlphaFoldDB" id="A0A1B1SBQ7"/>
<dbReference type="Pfam" id="PF13623">
    <property type="entry name" value="SurA_N_2"/>
    <property type="match status" value="1"/>
</dbReference>
<keyword evidence="5" id="KW-0812">Transmembrane</keyword>
<dbReference type="EMBL" id="CP015402">
    <property type="protein sequence ID" value="ANU64140.1"/>
    <property type="molecule type" value="Genomic_DNA"/>
</dbReference>
<proteinExistence type="predicted"/>
<accession>A0A1B1SBQ7</accession>
<comment type="subcellular location">
    <subcellularLocation>
        <location evidence="1">Cell membrane</location>
    </subcellularLocation>
</comment>
<evidence type="ECO:0000256" key="4">
    <source>
        <dbReference type="ARBA" id="ARBA00023186"/>
    </source>
</evidence>
<dbReference type="InterPro" id="IPR052029">
    <property type="entry name" value="PpiD_chaperone"/>
</dbReference>
<name>A0A1B1SBQ7_9BACT</name>
<dbReference type="SUPFAM" id="SSF109998">
    <property type="entry name" value="Triger factor/SurA peptide-binding domain-like"/>
    <property type="match status" value="1"/>
</dbReference>
<accession>A0A1Z2XH55</accession>
<dbReference type="PANTHER" id="PTHR47529">
    <property type="entry name" value="PEPTIDYL-PROLYL CIS-TRANS ISOMERASE D"/>
    <property type="match status" value="1"/>
</dbReference>
<dbReference type="PANTHER" id="PTHR47529:SF1">
    <property type="entry name" value="PERIPLASMIC CHAPERONE PPID"/>
    <property type="match status" value="1"/>
</dbReference>
<evidence type="ECO:0000313" key="6">
    <source>
        <dbReference type="EMBL" id="ANU64140.1"/>
    </source>
</evidence>
<keyword evidence="2" id="KW-1003">Cell membrane</keyword>
<feature type="transmembrane region" description="Helical" evidence="5">
    <location>
        <begin position="12"/>
        <end position="31"/>
    </location>
</feature>
<gene>
    <name evidence="6" type="ORF">A4V02_10760</name>
</gene>